<organism evidence="3 4">
    <name type="scientific">Ilumatobacter coccineus (strain NBRC 103263 / KCTC 29153 / YM16-304)</name>
    <dbReference type="NCBI Taxonomy" id="1313172"/>
    <lineage>
        <taxon>Bacteria</taxon>
        <taxon>Bacillati</taxon>
        <taxon>Actinomycetota</taxon>
        <taxon>Acidimicrobiia</taxon>
        <taxon>Acidimicrobiales</taxon>
        <taxon>Ilumatobacteraceae</taxon>
        <taxon>Ilumatobacter</taxon>
    </lineage>
</organism>
<evidence type="ECO:0000313" key="3">
    <source>
        <dbReference type="EMBL" id="BAN03161.1"/>
    </source>
</evidence>
<evidence type="ECO:0000313" key="4">
    <source>
        <dbReference type="Proteomes" id="UP000011863"/>
    </source>
</evidence>
<gene>
    <name evidence="3" type="ORF">YM304_28470</name>
</gene>
<name>A0A6C7E9N0_ILUCY</name>
<dbReference type="KEGG" id="aym:YM304_28470"/>
<reference evidence="3 4" key="1">
    <citation type="journal article" date="2013" name="Int. J. Syst. Evol. Microbiol.">
        <title>Ilumatobacter nonamiense sp. nov. and Ilumatobacter coccineum sp. nov., isolated from seashore sand.</title>
        <authorList>
            <person name="Matsumoto A."/>
            <person name="Kasai H."/>
            <person name="Matsuo Y."/>
            <person name="Shizuri Y."/>
            <person name="Ichikawa N."/>
            <person name="Fujita N."/>
            <person name="Omura S."/>
            <person name="Takahashi Y."/>
        </authorList>
    </citation>
    <scope>NUCLEOTIDE SEQUENCE [LARGE SCALE GENOMIC DNA]</scope>
    <source>
        <strain evidence="4">NBRC 103263 / KCTC 29153 / YM16-304</strain>
    </source>
</reference>
<feature type="region of interest" description="Disordered" evidence="1">
    <location>
        <begin position="408"/>
        <end position="434"/>
    </location>
</feature>
<evidence type="ECO:0000256" key="1">
    <source>
        <dbReference type="SAM" id="MobiDB-lite"/>
    </source>
</evidence>
<accession>A0A6C7E9N0</accession>
<proteinExistence type="predicted"/>
<evidence type="ECO:0000256" key="2">
    <source>
        <dbReference type="SAM" id="SignalP"/>
    </source>
</evidence>
<keyword evidence="2" id="KW-0732">Signal</keyword>
<keyword evidence="4" id="KW-1185">Reference proteome</keyword>
<sequence>MISKQWTRRTTALLVAAASVGIVPAVGSSAPTVSAQADDVGAGGEFFPVTPMRILDTRDADLDVSPAGAKPANATFDLDVVGVAGVPADDVLAVAVNVTVINAPGNGYLSMRPSDFEPAATDEPTTLLNFKQGQVVPNFAIVGVGSEGKLTIELVAPGGGNAHVAVDVFGWVATSNYDGDGVTTPDEADGARVVTQTPERLLDTRAGQPPAGDATDSALGEQESVEIQVRGEAGVPDTDAVTGVILNMAGIRPSARTYLAASPDKVADGADDADTANGNFVAGDIKSNHVMVPLNDDGSFWLYNRFGEIDVTLDVVGYLEKNDDDTTLEGRIVPLEAPFRSFDTRADEFNNQKLPYSSWEDWSFQDFAGSVTLDGAPVGAQSGLLGNLAAFALERNYPTQPVQSFMTLNPTDPRDRENTPDHGQAGAPGNANLNVGENQVVTNMSLVTYGSNGDGDDNMVSAYNSDGKIHYTLDVYAVILAD</sequence>
<dbReference type="AlphaFoldDB" id="A0A6C7E9N0"/>
<feature type="signal peptide" evidence="2">
    <location>
        <begin position="1"/>
        <end position="25"/>
    </location>
</feature>
<dbReference type="EMBL" id="AP012057">
    <property type="protein sequence ID" value="BAN03161.1"/>
    <property type="molecule type" value="Genomic_DNA"/>
</dbReference>
<dbReference type="Proteomes" id="UP000011863">
    <property type="component" value="Chromosome"/>
</dbReference>
<protein>
    <submittedName>
        <fullName evidence="3">Uncharacterized protein</fullName>
    </submittedName>
</protein>
<feature type="chain" id="PRO_5038482371" evidence="2">
    <location>
        <begin position="26"/>
        <end position="482"/>
    </location>
</feature>